<evidence type="ECO:0000313" key="2">
    <source>
        <dbReference type="Proteomes" id="UP000013065"/>
    </source>
</evidence>
<comment type="caution">
    <text evidence="1">The sequence shown here is derived from an EMBL/GenBank/DDBJ whole genome shotgun (WGS) entry which is preliminary data.</text>
</comment>
<dbReference type="PATRIC" id="fig|520709.3.peg.3810"/>
<reference evidence="2" key="1">
    <citation type="submission" date="2013-02" db="EMBL/GenBank/DDBJ databases">
        <title>The Genome Sequence of Acinetobacter sp. NIPH 973.</title>
        <authorList>
            <consortium name="The Broad Institute Genome Sequencing Platform"/>
            <consortium name="The Broad Institute Genome Sequencing Center for Infectious Disease"/>
            <person name="Cerqueira G."/>
            <person name="Feldgarden M."/>
            <person name="Courvalin P."/>
            <person name="Perichon B."/>
            <person name="Grillot-Courvalin C."/>
            <person name="Clermont D."/>
            <person name="Rocha E."/>
            <person name="Yoon E.-J."/>
            <person name="Nemec A."/>
            <person name="Walker B."/>
            <person name="Young S.K."/>
            <person name="Zeng Q."/>
            <person name="Gargeya S."/>
            <person name="Fitzgerald M."/>
            <person name="Haas B."/>
            <person name="Abouelleil A."/>
            <person name="Alvarado L."/>
            <person name="Arachchi H.M."/>
            <person name="Berlin A.M."/>
            <person name="Chapman S.B."/>
            <person name="Dewar J."/>
            <person name="Goldberg J."/>
            <person name="Griggs A."/>
            <person name="Gujja S."/>
            <person name="Hansen M."/>
            <person name="Howarth C."/>
            <person name="Imamovic A."/>
            <person name="Larimer J."/>
            <person name="McCowan C."/>
            <person name="Murphy C."/>
            <person name="Neiman D."/>
            <person name="Pearson M."/>
            <person name="Priest M."/>
            <person name="Roberts A."/>
            <person name="Saif S."/>
            <person name="Shea T."/>
            <person name="Sisk P."/>
            <person name="Sykes S."/>
            <person name="Wortman J."/>
            <person name="Nusbaum C."/>
            <person name="Birren B."/>
        </authorList>
    </citation>
    <scope>NUCLEOTIDE SEQUENCE [LARGE SCALE GENOMIC DNA]</scope>
    <source>
        <strain evidence="2">NIPH 973</strain>
    </source>
</reference>
<dbReference type="Proteomes" id="UP000013065">
    <property type="component" value="Unassembled WGS sequence"/>
</dbReference>
<accession>N8S5Z6</accession>
<reference evidence="1 2" key="2">
    <citation type="journal article" date="2015" name="Int. J. Syst. Evol. Microbiol.">
        <title>Acinetobacter seifertii sp. nov., a member of the Acinetobacter calcoaceticus-Acinetobacter baumannii complex isolated from human clinical specimens.</title>
        <authorList>
            <person name="Nemec A."/>
            <person name="Krizova L."/>
            <person name="Maixnerova M."/>
            <person name="Sedo O."/>
            <person name="Brisse S."/>
            <person name="Higgins P.G."/>
        </authorList>
    </citation>
    <scope>NUCLEOTIDE SEQUENCE [LARGE SCALE GENOMIC DNA]</scope>
    <source>
        <strain evidence="1 2">NIPH 973</strain>
    </source>
</reference>
<dbReference type="RefSeq" id="WP_004703661.1">
    <property type="nucleotide sequence ID" value="NZ_KB851200.1"/>
</dbReference>
<evidence type="ECO:0000313" key="1">
    <source>
        <dbReference type="EMBL" id="ENU42978.1"/>
    </source>
</evidence>
<dbReference type="AlphaFoldDB" id="N8S5Z6"/>
<gene>
    <name evidence="1" type="ORF">F985_03877</name>
</gene>
<dbReference type="OrthoDB" id="6694174at2"/>
<proteinExistence type="predicted"/>
<protein>
    <submittedName>
        <fullName evidence="1">Uncharacterized protein</fullName>
    </submittedName>
</protein>
<dbReference type="EMBL" id="APOO01000022">
    <property type="protein sequence ID" value="ENU42978.1"/>
    <property type="molecule type" value="Genomic_DNA"/>
</dbReference>
<organism evidence="1 2">
    <name type="scientific">Acinetobacter seifertii</name>
    <dbReference type="NCBI Taxonomy" id="1530123"/>
    <lineage>
        <taxon>Bacteria</taxon>
        <taxon>Pseudomonadati</taxon>
        <taxon>Pseudomonadota</taxon>
        <taxon>Gammaproteobacteria</taxon>
        <taxon>Moraxellales</taxon>
        <taxon>Moraxellaceae</taxon>
        <taxon>Acinetobacter</taxon>
        <taxon>Acinetobacter calcoaceticus/baumannii complex</taxon>
    </lineage>
</organism>
<name>N8S5Z6_9GAMM</name>
<sequence length="96" mass="10918">MGDKYHCKCGGLVLPDFEAYQVGDVVNFNVQKRENTYQGKIQVSQKPYIGEITEIDGDQITVKANVRTYVLDRYEITPKDAPGPMDYLRFGKCHIS</sequence>
<dbReference type="HOGENOM" id="CLU_2257613_0_0_6"/>